<organism evidence="12 13">
    <name type="scientific">Phoenix dactylifera</name>
    <name type="common">Date palm</name>
    <dbReference type="NCBI Taxonomy" id="42345"/>
    <lineage>
        <taxon>Eukaryota</taxon>
        <taxon>Viridiplantae</taxon>
        <taxon>Streptophyta</taxon>
        <taxon>Embryophyta</taxon>
        <taxon>Tracheophyta</taxon>
        <taxon>Spermatophyta</taxon>
        <taxon>Magnoliopsida</taxon>
        <taxon>Liliopsida</taxon>
        <taxon>Arecaceae</taxon>
        <taxon>Coryphoideae</taxon>
        <taxon>Phoeniceae</taxon>
        <taxon>Phoenix</taxon>
    </lineage>
</organism>
<dbReference type="PANTHER" id="PTHR12413">
    <property type="entry name" value="DOLICHYL GLYCOSYLTRANSFERASE"/>
    <property type="match status" value="1"/>
</dbReference>
<dbReference type="OrthoDB" id="4983at2759"/>
<dbReference type="AlphaFoldDB" id="A0A8B9A3Z2"/>
<keyword evidence="6 10" id="KW-0812">Transmembrane</keyword>
<evidence type="ECO:0000256" key="8">
    <source>
        <dbReference type="ARBA" id="ARBA00022989"/>
    </source>
</evidence>
<evidence type="ECO:0000313" key="12">
    <source>
        <dbReference type="Proteomes" id="UP000228380"/>
    </source>
</evidence>
<dbReference type="UniPathway" id="UPA00378"/>
<dbReference type="KEGG" id="pda:103702184"/>
<keyword evidence="5 10" id="KW-0808">Transferase</keyword>
<dbReference type="Proteomes" id="UP000228380">
    <property type="component" value="Chromosome 3"/>
</dbReference>
<reference evidence="12" key="1">
    <citation type="journal article" date="2019" name="Nat. Commun.">
        <title>Genome-wide association mapping of date palm fruit traits.</title>
        <authorList>
            <person name="Hazzouri K.M."/>
            <person name="Gros-Balthazard M."/>
            <person name="Flowers J.M."/>
            <person name="Copetti D."/>
            <person name="Lemansour A."/>
            <person name="Lebrun M."/>
            <person name="Masmoudi K."/>
            <person name="Ferrand S."/>
            <person name="Dhar M.I."/>
            <person name="Fresquez Z.A."/>
            <person name="Rosas U."/>
            <person name="Zhang J."/>
            <person name="Talag J."/>
            <person name="Lee S."/>
            <person name="Kudrna D."/>
            <person name="Powell R.F."/>
            <person name="Leitch I.J."/>
            <person name="Krueger R.R."/>
            <person name="Wing R.A."/>
            <person name="Amiri K.M.A."/>
            <person name="Purugganan M.D."/>
        </authorList>
    </citation>
    <scope>NUCLEOTIDE SEQUENCE [LARGE SCALE GENOMIC DNA]</scope>
    <source>
        <strain evidence="12">cv. Khalas</strain>
    </source>
</reference>
<feature type="region of interest" description="Disordered" evidence="11">
    <location>
        <begin position="1"/>
        <end position="35"/>
    </location>
</feature>
<keyword evidence="7 10" id="KW-0256">Endoplasmic reticulum</keyword>
<evidence type="ECO:0000256" key="2">
    <source>
        <dbReference type="ARBA" id="ARBA00004922"/>
    </source>
</evidence>
<keyword evidence="9 10" id="KW-0472">Membrane</keyword>
<evidence type="ECO:0000256" key="7">
    <source>
        <dbReference type="ARBA" id="ARBA00022824"/>
    </source>
</evidence>
<sequence length="151" mass="16733">MVRVMVSLGRGERRPSTATTRGSGTGYPPHPSLGVEAADEVDKEGGSAPWLLAMILFTPCLILIDHGHFQPWINAAILSRNEVAASALFSLAINHKQMSLYFCTSIFSHLLGKCLRHHDPIFEVMKVGFVVMGTFALVWWPYLYSLEAVME</sequence>
<dbReference type="EC" id="2.4.1.-" evidence="10"/>
<keyword evidence="8 10" id="KW-1133">Transmembrane helix</keyword>
<reference evidence="13" key="2">
    <citation type="submission" date="2025-08" db="UniProtKB">
        <authorList>
            <consortium name="RefSeq"/>
        </authorList>
    </citation>
    <scope>IDENTIFICATION</scope>
    <source>
        <tissue evidence="13">Young leaves</tissue>
    </source>
</reference>
<evidence type="ECO:0000256" key="1">
    <source>
        <dbReference type="ARBA" id="ARBA00004477"/>
    </source>
</evidence>
<dbReference type="Pfam" id="PF03155">
    <property type="entry name" value="Alg6_Alg8"/>
    <property type="match status" value="1"/>
</dbReference>
<dbReference type="RefSeq" id="XP_038980382.1">
    <property type="nucleotide sequence ID" value="XM_039124454.1"/>
</dbReference>
<feature type="transmembrane region" description="Helical" evidence="10">
    <location>
        <begin position="127"/>
        <end position="144"/>
    </location>
</feature>
<evidence type="ECO:0000256" key="10">
    <source>
        <dbReference type="RuleBase" id="RU363110"/>
    </source>
</evidence>
<evidence type="ECO:0000256" key="9">
    <source>
        <dbReference type="ARBA" id="ARBA00023136"/>
    </source>
</evidence>
<keyword evidence="12" id="KW-1185">Reference proteome</keyword>
<dbReference type="InterPro" id="IPR004856">
    <property type="entry name" value="Glyco_trans_ALG6/ALG8"/>
</dbReference>
<dbReference type="PANTHER" id="PTHR12413:SF1">
    <property type="entry name" value="DOLICHYL PYROPHOSPHATE MAN9GLCNAC2 ALPHA-1,3-GLUCOSYLTRANSFERASE"/>
    <property type="match status" value="1"/>
</dbReference>
<evidence type="ECO:0000313" key="13">
    <source>
        <dbReference type="RefSeq" id="XP_038980382.1"/>
    </source>
</evidence>
<protein>
    <recommendedName>
        <fullName evidence="10">Alpha-1,3-glucosyltransferase</fullName>
        <ecNumber evidence="10">2.4.1.-</ecNumber>
    </recommendedName>
</protein>
<comment type="subcellular location">
    <subcellularLocation>
        <location evidence="1 10">Endoplasmic reticulum membrane</location>
        <topology evidence="1 10">Multi-pass membrane protein</topology>
    </subcellularLocation>
</comment>
<name>A0A8B9A3Z2_PHODC</name>
<evidence type="ECO:0000256" key="5">
    <source>
        <dbReference type="ARBA" id="ARBA00022679"/>
    </source>
</evidence>
<evidence type="ECO:0000256" key="4">
    <source>
        <dbReference type="ARBA" id="ARBA00022676"/>
    </source>
</evidence>
<dbReference type="GeneID" id="103702184"/>
<comment type="caution">
    <text evidence="10">Lacks conserved residue(s) required for the propagation of feature annotation.</text>
</comment>
<gene>
    <name evidence="13" type="primary">LOC103702184</name>
</gene>
<dbReference type="GO" id="GO:0042281">
    <property type="term" value="F:dolichyl pyrophosphate Man9GlcNAc2 alpha-1,3-glucosyltransferase activity"/>
    <property type="evidence" value="ECO:0007669"/>
    <property type="project" value="TreeGrafter"/>
</dbReference>
<comment type="pathway">
    <text evidence="2 10">Protein modification; protein glycosylation.</text>
</comment>
<evidence type="ECO:0000256" key="6">
    <source>
        <dbReference type="ARBA" id="ARBA00022692"/>
    </source>
</evidence>
<comment type="similarity">
    <text evidence="3 10">Belongs to the ALG6/ALG8 glucosyltransferase family.</text>
</comment>
<evidence type="ECO:0000256" key="11">
    <source>
        <dbReference type="SAM" id="MobiDB-lite"/>
    </source>
</evidence>
<proteinExistence type="inferred from homology"/>
<keyword evidence="4 10" id="KW-0328">Glycosyltransferase</keyword>
<accession>A0A8B9A3Z2</accession>
<evidence type="ECO:0000256" key="3">
    <source>
        <dbReference type="ARBA" id="ARBA00008715"/>
    </source>
</evidence>
<dbReference type="GO" id="GO:0005789">
    <property type="term" value="C:endoplasmic reticulum membrane"/>
    <property type="evidence" value="ECO:0007669"/>
    <property type="project" value="UniProtKB-SubCell"/>
</dbReference>